<organism evidence="1 2">
    <name type="scientific">Spiroplasma taiwanense CT-1</name>
    <dbReference type="NCBI Taxonomy" id="1276220"/>
    <lineage>
        <taxon>Bacteria</taxon>
        <taxon>Bacillati</taxon>
        <taxon>Mycoplasmatota</taxon>
        <taxon>Mollicutes</taxon>
        <taxon>Entomoplasmatales</taxon>
        <taxon>Spiroplasmataceae</taxon>
        <taxon>Spiroplasma</taxon>
    </lineage>
</organism>
<dbReference type="KEGG" id="stai:STAIW_v1c05520"/>
<gene>
    <name evidence="1" type="ORF">STAIW_v1c05520</name>
</gene>
<sequence length="43" mass="5110">MGIIWCDESLDMNFYQNFINVNFLISGIWTDRYSVVFEKATVE</sequence>
<proteinExistence type="predicted"/>
<dbReference type="STRING" id="1276220.STAIW_v1c05520"/>
<evidence type="ECO:0000313" key="2">
    <source>
        <dbReference type="Proteomes" id="UP000014984"/>
    </source>
</evidence>
<name>S5LZQ9_9MOLU</name>
<evidence type="ECO:0000313" key="1">
    <source>
        <dbReference type="EMBL" id="AGR41177.1"/>
    </source>
</evidence>
<dbReference type="AlphaFoldDB" id="S5LZQ9"/>
<dbReference type="EMBL" id="CP005074">
    <property type="protein sequence ID" value="AGR41177.1"/>
    <property type="molecule type" value="Genomic_DNA"/>
</dbReference>
<reference evidence="1 2" key="1">
    <citation type="journal article" date="2013" name="Genome Biol. Evol.">
        <title>Comparison of metabolic capacities and inference of gene content evolution in mosquito-associated Spiroplasma diminutum and S. taiwanense.</title>
        <authorList>
            <person name="Lo W.S."/>
            <person name="Ku C."/>
            <person name="Chen L.L."/>
            <person name="Chang T.H."/>
            <person name="Kuo C.H."/>
        </authorList>
    </citation>
    <scope>NUCLEOTIDE SEQUENCE [LARGE SCALE GENOMIC DNA]</scope>
    <source>
        <strain evidence="1">CT-1</strain>
    </source>
</reference>
<keyword evidence="2" id="KW-1185">Reference proteome</keyword>
<accession>S5LZQ9</accession>
<dbReference type="Proteomes" id="UP000014984">
    <property type="component" value="Chromosome"/>
</dbReference>
<dbReference type="HOGENOM" id="CLU_3239832_0_0_14"/>
<protein>
    <submittedName>
        <fullName evidence="1">Uncharacterized protein</fullName>
    </submittedName>
</protein>